<evidence type="ECO:0000313" key="2">
    <source>
        <dbReference type="Proteomes" id="UP000823561"/>
    </source>
</evidence>
<protein>
    <submittedName>
        <fullName evidence="1">Uncharacterized protein</fullName>
    </submittedName>
</protein>
<dbReference type="EMBL" id="JADWDJ010000013">
    <property type="protein sequence ID" value="KAG5271012.1"/>
    <property type="molecule type" value="Genomic_DNA"/>
</dbReference>
<reference evidence="1" key="1">
    <citation type="submission" date="2020-10" db="EMBL/GenBank/DDBJ databases">
        <title>Chromosome-scale genome assembly of the Allis shad, Alosa alosa.</title>
        <authorList>
            <person name="Margot Z."/>
            <person name="Christophe K."/>
            <person name="Cabau C."/>
            <person name="Louis A."/>
            <person name="Berthelot C."/>
            <person name="Parey E."/>
            <person name="Roest Crollius H."/>
            <person name="Montfort J."/>
            <person name="Robinson-Rechavi M."/>
            <person name="Bucao C."/>
            <person name="Bouchez O."/>
            <person name="Gislard M."/>
            <person name="Lluch J."/>
            <person name="Milhes M."/>
            <person name="Lampietro C."/>
            <person name="Lopez Roques C."/>
            <person name="Donnadieu C."/>
            <person name="Braasch I."/>
            <person name="Desvignes T."/>
            <person name="Postlethwait J."/>
            <person name="Bobe J."/>
            <person name="Guiguen Y."/>
        </authorList>
    </citation>
    <scope>NUCLEOTIDE SEQUENCE</scope>
    <source>
        <strain evidence="1">M-15738</strain>
        <tissue evidence="1">Blood</tissue>
    </source>
</reference>
<dbReference type="AlphaFoldDB" id="A0AAV6GC99"/>
<name>A0AAV6GC99_9TELE</name>
<sequence>MQTHTRTQTPTLTHRHTLLRRQISLWQCPVTGRRWSLATLLAGSKVSVPEVMCCWLRPPKPEAVPCVEFCGGIPCQPHHIPPHHSGCGGFFSPSTSKTPKGTDDILY</sequence>
<evidence type="ECO:0000313" key="1">
    <source>
        <dbReference type="EMBL" id="KAG5271012.1"/>
    </source>
</evidence>
<dbReference type="Proteomes" id="UP000823561">
    <property type="component" value="Chromosome 13"/>
</dbReference>
<accession>A0AAV6GC99</accession>
<organism evidence="1 2">
    <name type="scientific">Alosa alosa</name>
    <name type="common">allis shad</name>
    <dbReference type="NCBI Taxonomy" id="278164"/>
    <lineage>
        <taxon>Eukaryota</taxon>
        <taxon>Metazoa</taxon>
        <taxon>Chordata</taxon>
        <taxon>Craniata</taxon>
        <taxon>Vertebrata</taxon>
        <taxon>Euteleostomi</taxon>
        <taxon>Actinopterygii</taxon>
        <taxon>Neopterygii</taxon>
        <taxon>Teleostei</taxon>
        <taxon>Clupei</taxon>
        <taxon>Clupeiformes</taxon>
        <taxon>Clupeoidei</taxon>
        <taxon>Clupeidae</taxon>
        <taxon>Alosa</taxon>
    </lineage>
</organism>
<proteinExistence type="predicted"/>
<gene>
    <name evidence="1" type="ORF">AALO_G00174860</name>
</gene>
<comment type="caution">
    <text evidence="1">The sequence shown here is derived from an EMBL/GenBank/DDBJ whole genome shotgun (WGS) entry which is preliminary data.</text>
</comment>
<keyword evidence="2" id="KW-1185">Reference proteome</keyword>